<reference evidence="3 4" key="1">
    <citation type="journal article" date="2024" name="Plant J.">
        <title>Genome sequences and population genomics reveal climatic adaptation and genomic divergence between two closely related sweetgum species.</title>
        <authorList>
            <person name="Xu W.Q."/>
            <person name="Ren C.Q."/>
            <person name="Zhang X.Y."/>
            <person name="Comes H.P."/>
            <person name="Liu X.H."/>
            <person name="Li Y.G."/>
            <person name="Kettle C.J."/>
            <person name="Jalonen R."/>
            <person name="Gaisberger H."/>
            <person name="Ma Y.Z."/>
            <person name="Qiu Y.X."/>
        </authorList>
    </citation>
    <scope>NUCLEOTIDE SEQUENCE [LARGE SCALE GENOMIC DNA]</scope>
    <source>
        <strain evidence="3">Hangzhou</strain>
    </source>
</reference>
<organism evidence="3 4">
    <name type="scientific">Liquidambar formosana</name>
    <name type="common">Formosan gum</name>
    <dbReference type="NCBI Taxonomy" id="63359"/>
    <lineage>
        <taxon>Eukaryota</taxon>
        <taxon>Viridiplantae</taxon>
        <taxon>Streptophyta</taxon>
        <taxon>Embryophyta</taxon>
        <taxon>Tracheophyta</taxon>
        <taxon>Spermatophyta</taxon>
        <taxon>Magnoliopsida</taxon>
        <taxon>eudicotyledons</taxon>
        <taxon>Gunneridae</taxon>
        <taxon>Pentapetalae</taxon>
        <taxon>Saxifragales</taxon>
        <taxon>Altingiaceae</taxon>
        <taxon>Liquidambar</taxon>
    </lineage>
</organism>
<feature type="chain" id="PRO_5042993307" evidence="2">
    <location>
        <begin position="22"/>
        <end position="109"/>
    </location>
</feature>
<accession>A0AAP0RQW0</accession>
<evidence type="ECO:0000256" key="1">
    <source>
        <dbReference type="SAM" id="MobiDB-lite"/>
    </source>
</evidence>
<dbReference type="Proteomes" id="UP001415857">
    <property type="component" value="Unassembled WGS sequence"/>
</dbReference>
<protein>
    <submittedName>
        <fullName evidence="3">Uncharacterized protein</fullName>
    </submittedName>
</protein>
<dbReference type="EMBL" id="JBBPBK010000006">
    <property type="protein sequence ID" value="KAK9282764.1"/>
    <property type="molecule type" value="Genomic_DNA"/>
</dbReference>
<name>A0AAP0RQW0_LIQFO</name>
<evidence type="ECO:0000256" key="2">
    <source>
        <dbReference type="SAM" id="SignalP"/>
    </source>
</evidence>
<keyword evidence="4" id="KW-1185">Reference proteome</keyword>
<sequence length="109" mass="12057">MYIFLSAYFLLTLIFPHTSLSVVNTHPTLPSLYLTLRHTTGEPLAHQIDGSKYLKAANNNRLERQDLNESTLDLSLGLKAHDGDPDSDSKTDQTKDGQLERVNSSSVGT</sequence>
<comment type="caution">
    <text evidence="3">The sequence shown here is derived from an EMBL/GenBank/DDBJ whole genome shotgun (WGS) entry which is preliminary data.</text>
</comment>
<evidence type="ECO:0000313" key="4">
    <source>
        <dbReference type="Proteomes" id="UP001415857"/>
    </source>
</evidence>
<keyword evidence="2" id="KW-0732">Signal</keyword>
<feature type="region of interest" description="Disordered" evidence="1">
    <location>
        <begin position="73"/>
        <end position="109"/>
    </location>
</feature>
<evidence type="ECO:0000313" key="3">
    <source>
        <dbReference type="EMBL" id="KAK9282764.1"/>
    </source>
</evidence>
<feature type="compositionally biased region" description="Basic and acidic residues" evidence="1">
    <location>
        <begin position="79"/>
        <end position="99"/>
    </location>
</feature>
<gene>
    <name evidence="3" type="ORF">L1049_010985</name>
</gene>
<dbReference type="AlphaFoldDB" id="A0AAP0RQW0"/>
<proteinExistence type="predicted"/>
<feature type="signal peptide" evidence="2">
    <location>
        <begin position="1"/>
        <end position="21"/>
    </location>
</feature>